<evidence type="ECO:0000256" key="1">
    <source>
        <dbReference type="ARBA" id="ARBA00010641"/>
    </source>
</evidence>
<dbReference type="InterPro" id="IPR039425">
    <property type="entry name" value="RNA_pol_sigma-70-like"/>
</dbReference>
<evidence type="ECO:0000256" key="5">
    <source>
        <dbReference type="ARBA" id="ARBA00023163"/>
    </source>
</evidence>
<protein>
    <recommendedName>
        <fullName evidence="9">RNA polymerase sigma factor</fullName>
    </recommendedName>
</protein>
<dbReference type="SUPFAM" id="SSF88659">
    <property type="entry name" value="Sigma3 and sigma4 domains of RNA polymerase sigma factors"/>
    <property type="match status" value="1"/>
</dbReference>
<evidence type="ECO:0000256" key="4">
    <source>
        <dbReference type="ARBA" id="ARBA00023125"/>
    </source>
</evidence>
<dbReference type="InterPro" id="IPR013324">
    <property type="entry name" value="RNA_pol_sigma_r3/r4-like"/>
</dbReference>
<dbReference type="Gene3D" id="1.10.10.10">
    <property type="entry name" value="Winged helix-like DNA-binding domain superfamily/Winged helix DNA-binding domain"/>
    <property type="match status" value="1"/>
</dbReference>
<dbReference type="PROSITE" id="PS01063">
    <property type="entry name" value="SIGMA70_ECF"/>
    <property type="match status" value="1"/>
</dbReference>
<evidence type="ECO:0000313" key="8">
    <source>
        <dbReference type="EMBL" id="VAW66159.1"/>
    </source>
</evidence>
<name>A0A3B0XW16_9ZZZZ</name>
<dbReference type="GO" id="GO:0016987">
    <property type="term" value="F:sigma factor activity"/>
    <property type="evidence" value="ECO:0007669"/>
    <property type="project" value="UniProtKB-KW"/>
</dbReference>
<reference evidence="8" key="1">
    <citation type="submission" date="2018-06" db="EMBL/GenBank/DDBJ databases">
        <authorList>
            <person name="Zhirakovskaya E."/>
        </authorList>
    </citation>
    <scope>NUCLEOTIDE SEQUENCE</scope>
</reference>
<feature type="domain" description="RNA polymerase sigma factor 70 region 4 type 2" evidence="7">
    <location>
        <begin position="132"/>
        <end position="177"/>
    </location>
</feature>
<comment type="similarity">
    <text evidence="1">Belongs to the sigma-70 factor family. ECF subfamily.</text>
</comment>
<proteinExistence type="inferred from homology"/>
<dbReference type="GO" id="GO:0003677">
    <property type="term" value="F:DNA binding"/>
    <property type="evidence" value="ECO:0007669"/>
    <property type="project" value="UniProtKB-KW"/>
</dbReference>
<evidence type="ECO:0000259" key="6">
    <source>
        <dbReference type="Pfam" id="PF04542"/>
    </source>
</evidence>
<dbReference type="InterPro" id="IPR000838">
    <property type="entry name" value="RNA_pol_sigma70_ECF_CS"/>
</dbReference>
<dbReference type="InterPro" id="IPR013325">
    <property type="entry name" value="RNA_pol_sigma_r2"/>
</dbReference>
<keyword evidence="5" id="KW-0804">Transcription</keyword>
<gene>
    <name evidence="8" type="ORF">MNBD_GAMMA08-212</name>
</gene>
<dbReference type="InterPro" id="IPR007627">
    <property type="entry name" value="RNA_pol_sigma70_r2"/>
</dbReference>
<dbReference type="NCBIfam" id="TIGR02937">
    <property type="entry name" value="sigma70-ECF"/>
    <property type="match status" value="1"/>
</dbReference>
<evidence type="ECO:0000256" key="2">
    <source>
        <dbReference type="ARBA" id="ARBA00023015"/>
    </source>
</evidence>
<evidence type="ECO:0000259" key="7">
    <source>
        <dbReference type="Pfam" id="PF08281"/>
    </source>
</evidence>
<evidence type="ECO:0008006" key="9">
    <source>
        <dbReference type="Google" id="ProtNLM"/>
    </source>
</evidence>
<dbReference type="PANTHER" id="PTHR43133:SF8">
    <property type="entry name" value="RNA POLYMERASE SIGMA FACTOR HI_1459-RELATED"/>
    <property type="match status" value="1"/>
</dbReference>
<dbReference type="Pfam" id="PF04542">
    <property type="entry name" value="Sigma70_r2"/>
    <property type="match status" value="1"/>
</dbReference>
<evidence type="ECO:0000256" key="3">
    <source>
        <dbReference type="ARBA" id="ARBA00023082"/>
    </source>
</evidence>
<feature type="domain" description="RNA polymerase sigma-70 region 2" evidence="6">
    <location>
        <begin position="32"/>
        <end position="98"/>
    </location>
</feature>
<keyword evidence="4" id="KW-0238">DNA-binding</keyword>
<dbReference type="PANTHER" id="PTHR43133">
    <property type="entry name" value="RNA POLYMERASE ECF-TYPE SIGMA FACTO"/>
    <property type="match status" value="1"/>
</dbReference>
<dbReference type="EMBL" id="UOFH01000337">
    <property type="protein sequence ID" value="VAW66159.1"/>
    <property type="molecule type" value="Genomic_DNA"/>
</dbReference>
<dbReference type="InterPro" id="IPR036388">
    <property type="entry name" value="WH-like_DNA-bd_sf"/>
</dbReference>
<dbReference type="SUPFAM" id="SSF88946">
    <property type="entry name" value="Sigma2 domain of RNA polymerase sigma factors"/>
    <property type="match status" value="1"/>
</dbReference>
<keyword evidence="3" id="KW-0731">Sigma factor</keyword>
<organism evidence="8">
    <name type="scientific">hydrothermal vent metagenome</name>
    <dbReference type="NCBI Taxonomy" id="652676"/>
    <lineage>
        <taxon>unclassified sequences</taxon>
        <taxon>metagenomes</taxon>
        <taxon>ecological metagenomes</taxon>
    </lineage>
</organism>
<sequence length="189" mass="22012">MKNRARKNYKQLDDETLARQTQQGEMMALDVLLERYRSSIKRYLLSLINDPDAAEDIIQNTFIKVFISIHQYRGEASFKSWLFVITRNSWKNYLRSHQYQTRINRFEDVYDLNIAAEQSPENTLTQQQQEKLLRTAITALPSKQRMTLSLRINQQLPFASIAAVMQCSLSTAKANHYSGVKTVERMMAA</sequence>
<dbReference type="AlphaFoldDB" id="A0A3B0XW16"/>
<accession>A0A3B0XW16</accession>
<dbReference type="GO" id="GO:0006352">
    <property type="term" value="P:DNA-templated transcription initiation"/>
    <property type="evidence" value="ECO:0007669"/>
    <property type="project" value="InterPro"/>
</dbReference>
<keyword evidence="2" id="KW-0805">Transcription regulation</keyword>
<dbReference type="InterPro" id="IPR013249">
    <property type="entry name" value="RNA_pol_sigma70_r4_t2"/>
</dbReference>
<dbReference type="InterPro" id="IPR014284">
    <property type="entry name" value="RNA_pol_sigma-70_dom"/>
</dbReference>
<dbReference type="Gene3D" id="1.10.1740.10">
    <property type="match status" value="1"/>
</dbReference>
<dbReference type="Pfam" id="PF08281">
    <property type="entry name" value="Sigma70_r4_2"/>
    <property type="match status" value="1"/>
</dbReference>